<dbReference type="Gene3D" id="3.40.50.620">
    <property type="entry name" value="HUPs"/>
    <property type="match status" value="1"/>
</dbReference>
<dbReference type="PRINTS" id="PR01438">
    <property type="entry name" value="UNVRSLSTRESS"/>
</dbReference>
<accession>A0A1U9JXX2</accession>
<dbReference type="SUPFAM" id="SSF52402">
    <property type="entry name" value="Adenine nucleotide alpha hydrolases-like"/>
    <property type="match status" value="1"/>
</dbReference>
<evidence type="ECO:0000256" key="1">
    <source>
        <dbReference type="ARBA" id="ARBA00008791"/>
    </source>
</evidence>
<comment type="similarity">
    <text evidence="1">Belongs to the universal stress protein A family.</text>
</comment>
<name>A0A1U9JXX2_9BURK</name>
<dbReference type="OrthoDB" id="5512223at2"/>
<dbReference type="InterPro" id="IPR006016">
    <property type="entry name" value="UspA"/>
</dbReference>
<evidence type="ECO:0000259" key="2">
    <source>
        <dbReference type="Pfam" id="PF00582"/>
    </source>
</evidence>
<dbReference type="Pfam" id="PF00582">
    <property type="entry name" value="Usp"/>
    <property type="match status" value="1"/>
</dbReference>
<dbReference type="Proteomes" id="UP000189369">
    <property type="component" value="Chromosome"/>
</dbReference>
<gene>
    <name evidence="3" type="ORF">PAEH1_01875</name>
</gene>
<dbReference type="KEGG" id="phn:PAEH1_01875"/>
<dbReference type="InterPro" id="IPR014729">
    <property type="entry name" value="Rossmann-like_a/b/a_fold"/>
</dbReference>
<evidence type="ECO:0000313" key="4">
    <source>
        <dbReference type="Proteomes" id="UP000189369"/>
    </source>
</evidence>
<dbReference type="PANTHER" id="PTHR46268">
    <property type="entry name" value="STRESS RESPONSE PROTEIN NHAX"/>
    <property type="match status" value="1"/>
</dbReference>
<proteinExistence type="inferred from homology"/>
<dbReference type="EMBL" id="CP019697">
    <property type="protein sequence ID" value="AQS50612.1"/>
    <property type="molecule type" value="Genomic_DNA"/>
</dbReference>
<dbReference type="CDD" id="cd00293">
    <property type="entry name" value="USP-like"/>
    <property type="match status" value="1"/>
</dbReference>
<sequence length="142" mass="15271">MRNILVPTDGSKPALRALELAISIAKQQIEPCTIHVVNVQSPIISNNVSRFFSAEVLTGYYDDEGKAILDTLVPTLSASGVQHQTHVVVGTIDDVIKRFITEHQCDHLIMGTRGLSPVPGLLLGSAATKIIHAVDIPVTLVK</sequence>
<dbReference type="AlphaFoldDB" id="A0A1U9JXX2"/>
<dbReference type="STRING" id="643674.PAEH1_01875"/>
<feature type="domain" description="UspA" evidence="2">
    <location>
        <begin position="1"/>
        <end position="142"/>
    </location>
</feature>
<organism evidence="3 4">
    <name type="scientific">Paenalcaligenes hominis</name>
    <dbReference type="NCBI Taxonomy" id="643674"/>
    <lineage>
        <taxon>Bacteria</taxon>
        <taxon>Pseudomonadati</taxon>
        <taxon>Pseudomonadota</taxon>
        <taxon>Betaproteobacteria</taxon>
        <taxon>Burkholderiales</taxon>
        <taxon>Alcaligenaceae</taxon>
        <taxon>Paenalcaligenes</taxon>
    </lineage>
</organism>
<dbReference type="PANTHER" id="PTHR46268:SF6">
    <property type="entry name" value="UNIVERSAL STRESS PROTEIN UP12"/>
    <property type="match status" value="1"/>
</dbReference>
<dbReference type="InterPro" id="IPR006015">
    <property type="entry name" value="Universal_stress_UspA"/>
</dbReference>
<reference evidence="3 4" key="1">
    <citation type="submission" date="2017-01" db="EMBL/GenBank/DDBJ databases">
        <title>Complete Genome Sequence of Paenalcaligenes hominis, Isolated from a paraplegic Patient with neurogenic bladder.</title>
        <authorList>
            <person name="Mukhopadhyay R."/>
            <person name="Joaquin J."/>
            <person name="Hogue R."/>
            <person name="Kilaru A."/>
            <person name="Jospin G."/>
            <person name="Mars K."/>
            <person name="Eisen J.A."/>
            <person name="Chaturvedi V."/>
        </authorList>
    </citation>
    <scope>NUCLEOTIDE SEQUENCE [LARGE SCALE GENOMIC DNA]</scope>
    <source>
        <strain evidence="3 4">15S00501</strain>
    </source>
</reference>
<protein>
    <recommendedName>
        <fullName evidence="2">UspA domain-containing protein</fullName>
    </recommendedName>
</protein>
<evidence type="ECO:0000313" key="3">
    <source>
        <dbReference type="EMBL" id="AQS50612.1"/>
    </source>
</evidence>